<dbReference type="EMBL" id="FUYP01000036">
    <property type="protein sequence ID" value="SKB95902.1"/>
    <property type="molecule type" value="Genomic_DNA"/>
</dbReference>
<evidence type="ECO:0000313" key="1">
    <source>
        <dbReference type="EMBL" id="SKB95902.1"/>
    </source>
</evidence>
<sequence length="48" mass="5527">MFCPECGEVIGSGPLDVRRARYVRNGGKVKALGRWVRAIVRRVRTRKR</sequence>
<accession>A0A1T5FIH9</accession>
<name>A0A1T5FIH9_9SPHN</name>
<evidence type="ECO:0000313" key="2">
    <source>
        <dbReference type="Proteomes" id="UP000190044"/>
    </source>
</evidence>
<reference evidence="2" key="1">
    <citation type="submission" date="2017-02" db="EMBL/GenBank/DDBJ databases">
        <authorList>
            <person name="Varghese N."/>
            <person name="Submissions S."/>
        </authorList>
    </citation>
    <scope>NUCLEOTIDE SEQUENCE [LARGE SCALE GENOMIC DNA]</scope>
    <source>
        <strain evidence="2">R11H</strain>
    </source>
</reference>
<organism evidence="1 2">
    <name type="scientific">Sphingopyxis flava</name>
    <dbReference type="NCBI Taxonomy" id="1507287"/>
    <lineage>
        <taxon>Bacteria</taxon>
        <taxon>Pseudomonadati</taxon>
        <taxon>Pseudomonadota</taxon>
        <taxon>Alphaproteobacteria</taxon>
        <taxon>Sphingomonadales</taxon>
        <taxon>Sphingomonadaceae</taxon>
        <taxon>Sphingopyxis</taxon>
    </lineage>
</organism>
<dbReference type="AlphaFoldDB" id="A0A1T5FIH9"/>
<proteinExistence type="predicted"/>
<dbReference type="Proteomes" id="UP000190044">
    <property type="component" value="Unassembled WGS sequence"/>
</dbReference>
<protein>
    <submittedName>
        <fullName evidence="1">Uncharacterized protein</fullName>
    </submittedName>
</protein>
<gene>
    <name evidence="1" type="ORF">SAMN06295937_103624</name>
</gene>
<keyword evidence="2" id="KW-1185">Reference proteome</keyword>